<dbReference type="InterPro" id="IPR002078">
    <property type="entry name" value="Sigma_54_int"/>
</dbReference>
<keyword evidence="4" id="KW-0238">DNA-binding</keyword>
<dbReference type="PROSITE" id="PS00675">
    <property type="entry name" value="SIGMA54_INTERACT_1"/>
    <property type="match status" value="1"/>
</dbReference>
<accession>A0A0M0I478</accession>
<keyword evidence="3" id="KW-0805">Transcription regulation</keyword>
<dbReference type="InterPro" id="IPR003018">
    <property type="entry name" value="GAF"/>
</dbReference>
<name>A0A0M0I478_9VIBR</name>
<dbReference type="InterPro" id="IPR009057">
    <property type="entry name" value="Homeodomain-like_sf"/>
</dbReference>
<dbReference type="GO" id="GO:0043565">
    <property type="term" value="F:sequence-specific DNA binding"/>
    <property type="evidence" value="ECO:0007669"/>
    <property type="project" value="InterPro"/>
</dbReference>
<dbReference type="Gene3D" id="1.10.10.60">
    <property type="entry name" value="Homeodomain-like"/>
    <property type="match status" value="1"/>
</dbReference>
<keyword evidence="8" id="KW-1185">Reference proteome</keyword>
<dbReference type="PROSITE" id="PS00688">
    <property type="entry name" value="SIGMA54_INTERACT_3"/>
    <property type="match status" value="1"/>
</dbReference>
<dbReference type="Gene3D" id="3.40.50.300">
    <property type="entry name" value="P-loop containing nucleotide triphosphate hydrolases"/>
    <property type="match status" value="1"/>
</dbReference>
<keyword evidence="2" id="KW-0067">ATP-binding</keyword>
<dbReference type="Gene3D" id="1.10.8.60">
    <property type="match status" value="1"/>
</dbReference>
<sequence length="586" mass="64470">MELQTLKNNDWLASSWNRSKEAGLREIKKPDDVVLSGAAMQQRCYAAQNVIEAVEQCALPLFNQVFARTDSRLLLTDAEGVILASWGQEHFREKLMAIALSSGSCWQERLKGTNAIGTALHEQKAVTIVGAQHYIKQHRFISCSASPLFNHKGELVGVLDITSEQSEHDVTVKLLVQNMVQLVENRLLSQIPEGALQIDLAMDKSVLSSGWQGIIIANEGGQVVAHNQLASQLISRPGLLGLSVEEIIEESKSGSGLIIEKYPLGKKSKSRKSISASSDLHYGDHLIEQAWQQANRVIGKDISLLILGETGVGKGEFVKALHQNSSRNKQALVTVNCGALPKDLIESELFGHAPGAFTGASSKGYLGRIRQADKGILFLDEIGEMPLDAQCRLLTVLQEKTVVPVGSTQSHNVDIQIIAATHQDLFQLVEQGKFRQDLYYRLNGLVIKLPALRARADKTEVIQAVHSKHSEGEQVISSSLLALLCNYDWPGNLRELDNLLKVSCLIGDDEAELRLEHIPVHLAKPLLENSEPESKKPECLDLKSAVNNTLIDVYKEHDGNISKVSRVLGVSRNTIYRKLKALGMLK</sequence>
<feature type="domain" description="Sigma-54 factor interaction" evidence="6">
    <location>
        <begin position="287"/>
        <end position="505"/>
    </location>
</feature>
<dbReference type="InterPro" id="IPR003593">
    <property type="entry name" value="AAA+_ATPase"/>
</dbReference>
<dbReference type="PANTHER" id="PTHR32071:SF77">
    <property type="entry name" value="TRANSCRIPTIONAL REGULATORY PROTEIN"/>
    <property type="match status" value="1"/>
</dbReference>
<dbReference type="Pfam" id="PF25601">
    <property type="entry name" value="AAA_lid_14"/>
    <property type="match status" value="1"/>
</dbReference>
<dbReference type="PANTHER" id="PTHR32071">
    <property type="entry name" value="TRANSCRIPTIONAL REGULATORY PROTEIN"/>
    <property type="match status" value="1"/>
</dbReference>
<dbReference type="STRING" id="171383.AKJ31_01670"/>
<dbReference type="FunFam" id="3.40.50.300:FF:000006">
    <property type="entry name" value="DNA-binding transcriptional regulator NtrC"/>
    <property type="match status" value="1"/>
</dbReference>
<keyword evidence="1" id="KW-0547">Nucleotide-binding</keyword>
<dbReference type="GO" id="GO:0006355">
    <property type="term" value="P:regulation of DNA-templated transcription"/>
    <property type="evidence" value="ECO:0007669"/>
    <property type="project" value="InterPro"/>
</dbReference>
<dbReference type="PROSITE" id="PS00676">
    <property type="entry name" value="SIGMA54_INTERACT_2"/>
    <property type="match status" value="1"/>
</dbReference>
<gene>
    <name evidence="7" type="ORF">AKJ31_01670</name>
</gene>
<evidence type="ECO:0000256" key="3">
    <source>
        <dbReference type="ARBA" id="ARBA00023015"/>
    </source>
</evidence>
<dbReference type="Pfam" id="PF00158">
    <property type="entry name" value="Sigma54_activat"/>
    <property type="match status" value="1"/>
</dbReference>
<reference evidence="8" key="1">
    <citation type="submission" date="2015-08" db="EMBL/GenBank/DDBJ databases">
        <title>Vibrio galatheae sp. nov., a novel member of the Vibrionaceae family isolated from the Solomon Islands.</title>
        <authorList>
            <person name="Giubergia S."/>
            <person name="Machado H."/>
            <person name="Mateiu R.V."/>
            <person name="Gram L."/>
        </authorList>
    </citation>
    <scope>NUCLEOTIDE SEQUENCE [LARGE SCALE GENOMIC DNA]</scope>
    <source>
        <strain evidence="8">DSM 19134</strain>
    </source>
</reference>
<dbReference type="RefSeq" id="WP_053407351.1">
    <property type="nucleotide sequence ID" value="NZ_DAIPHI010000011.1"/>
</dbReference>
<dbReference type="PROSITE" id="PS50045">
    <property type="entry name" value="SIGMA54_INTERACT_4"/>
    <property type="match status" value="1"/>
</dbReference>
<dbReference type="InterPro" id="IPR058031">
    <property type="entry name" value="AAA_lid_NorR"/>
</dbReference>
<dbReference type="InterPro" id="IPR025944">
    <property type="entry name" value="Sigma_54_int_dom_CS"/>
</dbReference>
<dbReference type="InterPro" id="IPR029016">
    <property type="entry name" value="GAF-like_dom_sf"/>
</dbReference>
<dbReference type="AlphaFoldDB" id="A0A0M0I478"/>
<evidence type="ECO:0000259" key="6">
    <source>
        <dbReference type="PROSITE" id="PS50045"/>
    </source>
</evidence>
<dbReference type="GO" id="GO:0005524">
    <property type="term" value="F:ATP binding"/>
    <property type="evidence" value="ECO:0007669"/>
    <property type="project" value="UniProtKB-KW"/>
</dbReference>
<evidence type="ECO:0000313" key="7">
    <source>
        <dbReference type="EMBL" id="KOO09099.1"/>
    </source>
</evidence>
<dbReference type="Pfam" id="PF01590">
    <property type="entry name" value="GAF"/>
    <property type="match status" value="1"/>
</dbReference>
<dbReference type="SMART" id="SM00382">
    <property type="entry name" value="AAA"/>
    <property type="match status" value="1"/>
</dbReference>
<dbReference type="SUPFAM" id="SSF46689">
    <property type="entry name" value="Homeodomain-like"/>
    <property type="match status" value="1"/>
</dbReference>
<organism evidence="7 8">
    <name type="scientific">Vibrio hepatarius</name>
    <dbReference type="NCBI Taxonomy" id="171383"/>
    <lineage>
        <taxon>Bacteria</taxon>
        <taxon>Pseudomonadati</taxon>
        <taxon>Pseudomonadota</taxon>
        <taxon>Gammaproteobacteria</taxon>
        <taxon>Vibrionales</taxon>
        <taxon>Vibrionaceae</taxon>
        <taxon>Vibrio</taxon>
        <taxon>Vibrio oreintalis group</taxon>
    </lineage>
</organism>
<dbReference type="EMBL" id="LHPI01000001">
    <property type="protein sequence ID" value="KOO09099.1"/>
    <property type="molecule type" value="Genomic_DNA"/>
</dbReference>
<dbReference type="InterPro" id="IPR002197">
    <property type="entry name" value="HTH_Fis"/>
</dbReference>
<dbReference type="SUPFAM" id="SSF52540">
    <property type="entry name" value="P-loop containing nucleoside triphosphate hydrolases"/>
    <property type="match status" value="1"/>
</dbReference>
<dbReference type="InterPro" id="IPR027417">
    <property type="entry name" value="P-loop_NTPase"/>
</dbReference>
<dbReference type="CDD" id="cd00009">
    <property type="entry name" value="AAA"/>
    <property type="match status" value="1"/>
</dbReference>
<dbReference type="Pfam" id="PF02954">
    <property type="entry name" value="HTH_8"/>
    <property type="match status" value="1"/>
</dbReference>
<protein>
    <submittedName>
        <fullName evidence="7">Fis family transcriptional regulator</fullName>
    </submittedName>
</protein>
<proteinExistence type="predicted"/>
<keyword evidence="5" id="KW-0804">Transcription</keyword>
<dbReference type="Gene3D" id="3.30.450.40">
    <property type="match status" value="1"/>
</dbReference>
<dbReference type="InterPro" id="IPR025943">
    <property type="entry name" value="Sigma_54_int_dom_ATP-bd_2"/>
</dbReference>
<evidence type="ECO:0000256" key="2">
    <source>
        <dbReference type="ARBA" id="ARBA00022840"/>
    </source>
</evidence>
<dbReference type="Proteomes" id="UP000037530">
    <property type="component" value="Unassembled WGS sequence"/>
</dbReference>
<evidence type="ECO:0000256" key="5">
    <source>
        <dbReference type="ARBA" id="ARBA00023163"/>
    </source>
</evidence>
<evidence type="ECO:0000256" key="4">
    <source>
        <dbReference type="ARBA" id="ARBA00023125"/>
    </source>
</evidence>
<evidence type="ECO:0000256" key="1">
    <source>
        <dbReference type="ARBA" id="ARBA00022741"/>
    </source>
</evidence>
<dbReference type="PATRIC" id="fig|171383.3.peg.344"/>
<evidence type="ECO:0000313" key="8">
    <source>
        <dbReference type="Proteomes" id="UP000037530"/>
    </source>
</evidence>
<dbReference type="OrthoDB" id="9804019at2"/>
<comment type="caution">
    <text evidence="7">The sequence shown here is derived from an EMBL/GenBank/DDBJ whole genome shotgun (WGS) entry which is preliminary data.</text>
</comment>
<dbReference type="InterPro" id="IPR025662">
    <property type="entry name" value="Sigma_54_int_dom_ATP-bd_1"/>
</dbReference>